<evidence type="ECO:0000256" key="5">
    <source>
        <dbReference type="SAM" id="Phobius"/>
    </source>
</evidence>
<dbReference type="SMART" id="SM00387">
    <property type="entry name" value="HATPase_c"/>
    <property type="match status" value="1"/>
</dbReference>
<accession>A0A2S6IS02</accession>
<dbReference type="GO" id="GO:0000155">
    <property type="term" value="F:phosphorelay sensor kinase activity"/>
    <property type="evidence" value="ECO:0007669"/>
    <property type="project" value="InterPro"/>
</dbReference>
<dbReference type="Pfam" id="PF00072">
    <property type="entry name" value="Response_reg"/>
    <property type="match status" value="1"/>
</dbReference>
<dbReference type="CDD" id="cd17546">
    <property type="entry name" value="REC_hyHK_CKI1_RcsC-like"/>
    <property type="match status" value="1"/>
</dbReference>
<dbReference type="InterPro" id="IPR001789">
    <property type="entry name" value="Sig_transdc_resp-reg_receiver"/>
</dbReference>
<keyword evidence="9" id="KW-1185">Reference proteome</keyword>
<organism evidence="8 9">
    <name type="scientific">Nonlabens xylanidelens</name>
    <dbReference type="NCBI Taxonomy" id="191564"/>
    <lineage>
        <taxon>Bacteria</taxon>
        <taxon>Pseudomonadati</taxon>
        <taxon>Bacteroidota</taxon>
        <taxon>Flavobacteriia</taxon>
        <taxon>Flavobacteriales</taxon>
        <taxon>Flavobacteriaceae</taxon>
        <taxon>Nonlabens</taxon>
    </lineage>
</organism>
<dbReference type="Proteomes" id="UP000239002">
    <property type="component" value="Unassembled WGS sequence"/>
</dbReference>
<sequence>MTHKNAPYALLFILFTFWTGTTTAQKDSTVLDVKLMDSLFEKSYNLFSEGNYVKSFEINLRTLKLALLVKDDLYASRAYGYLGYDYLNQGDTIEALRNFKLAHDIAKELNDPTILANTYGDLSSIYSLNPKTQNLAREFTLKAIETYKATNDTLGLQYIYHNYADALNDSGRFTEMKLVIDKLNGAMFEKYDEPLYRSSINNMTANYYFHSGDYKKTDSLLLAAISLSKDLGFNDELQRSYELFSLSLTAQEKYKEAYETRLKYENVFKLRAKEKAAIENNRLAAAYKNDQFKKDLEKSEAESELQEKQIRTKTAFNYALICITVIAFLGLYFTFKLSKKRKQLNKALKDKNTQYLNQKTKTEQLALAKSDFFSTVSHELRTPLYGVIGLSTILLENNKEKDVEDDLKSLKFSADYLLALVNDVLQINKIDSDKIDDEEVQFNPRELIEKIVTTFEYMRRQNKNNIAIHLADDLPALVKGNATRLSQILMNLIGNASKFTENGLIEITVTTHLLPDNNIKLGFSIKDDGEGIAQDKKEHIFEEFKQGDSLSYNYQGTGLGLPIVKRLLNLSGSDINLETELGKGSTFSFDLIYEIVAHVNKQEHLSKNSYVVDTDILKDKHILIAEDNRINQMVTKKILEKDGAICTIVENGKEAINSVEHNTYDLILMDVNMPVMNGLDATKIIKKTYNTPIIALTAVEIAEMRQSILDSGMDDIIIKPYDVKVFKNVIINNILAKQIESL</sequence>
<evidence type="ECO:0000256" key="3">
    <source>
        <dbReference type="ARBA" id="ARBA00022553"/>
    </source>
</evidence>
<name>A0A2S6IS02_9FLAO</name>
<dbReference type="InterPro" id="IPR011006">
    <property type="entry name" value="CheY-like_superfamily"/>
</dbReference>
<dbReference type="SMART" id="SM00388">
    <property type="entry name" value="HisKA"/>
    <property type="match status" value="1"/>
</dbReference>
<dbReference type="Gene3D" id="1.25.40.10">
    <property type="entry name" value="Tetratricopeptide repeat domain"/>
    <property type="match status" value="1"/>
</dbReference>
<keyword evidence="5" id="KW-0812">Transmembrane</keyword>
<feature type="domain" description="Histidine kinase" evidence="6">
    <location>
        <begin position="375"/>
        <end position="595"/>
    </location>
</feature>
<dbReference type="PRINTS" id="PR00344">
    <property type="entry name" value="BCTRLSENSOR"/>
</dbReference>
<dbReference type="InterPro" id="IPR003594">
    <property type="entry name" value="HATPase_dom"/>
</dbReference>
<protein>
    <recommendedName>
        <fullName evidence="2">histidine kinase</fullName>
        <ecNumber evidence="2">2.7.13.3</ecNumber>
    </recommendedName>
</protein>
<keyword evidence="5" id="KW-0472">Membrane</keyword>
<dbReference type="CDD" id="cd00082">
    <property type="entry name" value="HisKA"/>
    <property type="match status" value="1"/>
</dbReference>
<dbReference type="SUPFAM" id="SSF52172">
    <property type="entry name" value="CheY-like"/>
    <property type="match status" value="1"/>
</dbReference>
<dbReference type="PROSITE" id="PS50109">
    <property type="entry name" value="HIS_KIN"/>
    <property type="match status" value="1"/>
</dbReference>
<dbReference type="Gene3D" id="3.30.565.10">
    <property type="entry name" value="Histidine kinase-like ATPase, C-terminal domain"/>
    <property type="match status" value="1"/>
</dbReference>
<dbReference type="PANTHER" id="PTHR45339:SF5">
    <property type="entry name" value="HISTIDINE KINASE"/>
    <property type="match status" value="1"/>
</dbReference>
<dbReference type="AlphaFoldDB" id="A0A2S6IS02"/>
<dbReference type="EC" id="2.7.13.3" evidence="2"/>
<evidence type="ECO:0000259" key="7">
    <source>
        <dbReference type="PROSITE" id="PS50110"/>
    </source>
</evidence>
<evidence type="ECO:0000313" key="8">
    <source>
        <dbReference type="EMBL" id="PPK97029.1"/>
    </source>
</evidence>
<dbReference type="InterPro" id="IPR036097">
    <property type="entry name" value="HisK_dim/P_sf"/>
</dbReference>
<keyword evidence="5" id="KW-1133">Transmembrane helix</keyword>
<dbReference type="RefSeq" id="WP_104514546.1">
    <property type="nucleotide sequence ID" value="NZ_MQVW01000027.1"/>
</dbReference>
<dbReference type="SMART" id="SM00448">
    <property type="entry name" value="REC"/>
    <property type="match status" value="1"/>
</dbReference>
<dbReference type="Pfam" id="PF00512">
    <property type="entry name" value="HisKA"/>
    <property type="match status" value="1"/>
</dbReference>
<feature type="domain" description="Response regulatory" evidence="7">
    <location>
        <begin position="621"/>
        <end position="734"/>
    </location>
</feature>
<dbReference type="SUPFAM" id="SSF48452">
    <property type="entry name" value="TPR-like"/>
    <property type="match status" value="1"/>
</dbReference>
<feature type="modified residue" description="4-aspartylphosphate" evidence="4">
    <location>
        <position position="670"/>
    </location>
</feature>
<dbReference type="InterPro" id="IPR003661">
    <property type="entry name" value="HisK_dim/P_dom"/>
</dbReference>
<reference evidence="8 9" key="1">
    <citation type="submission" date="2018-02" db="EMBL/GenBank/DDBJ databases">
        <title>Genomic Encyclopedia of Archaeal and Bacterial Type Strains, Phase II (KMG-II): from individual species to whole genera.</title>
        <authorList>
            <person name="Goeker M."/>
        </authorList>
    </citation>
    <scope>NUCLEOTIDE SEQUENCE [LARGE SCALE GENOMIC DNA]</scope>
    <source>
        <strain evidence="8 9">DSM 16809</strain>
    </source>
</reference>
<evidence type="ECO:0000256" key="2">
    <source>
        <dbReference type="ARBA" id="ARBA00012438"/>
    </source>
</evidence>
<evidence type="ECO:0000256" key="4">
    <source>
        <dbReference type="PROSITE-ProRule" id="PRU00169"/>
    </source>
</evidence>
<dbReference type="CDD" id="cd16922">
    <property type="entry name" value="HATPase_EvgS-ArcB-TorS-like"/>
    <property type="match status" value="1"/>
</dbReference>
<dbReference type="OrthoDB" id="4457677at2"/>
<dbReference type="Pfam" id="PF02518">
    <property type="entry name" value="HATPase_c"/>
    <property type="match status" value="1"/>
</dbReference>
<evidence type="ECO:0000313" key="9">
    <source>
        <dbReference type="Proteomes" id="UP000239002"/>
    </source>
</evidence>
<evidence type="ECO:0000259" key="6">
    <source>
        <dbReference type="PROSITE" id="PS50109"/>
    </source>
</evidence>
<keyword evidence="3 4" id="KW-0597">Phosphoprotein</keyword>
<comment type="catalytic activity">
    <reaction evidence="1">
        <text>ATP + protein L-histidine = ADP + protein N-phospho-L-histidine.</text>
        <dbReference type="EC" id="2.7.13.3"/>
    </reaction>
</comment>
<feature type="transmembrane region" description="Helical" evidence="5">
    <location>
        <begin position="315"/>
        <end position="335"/>
    </location>
</feature>
<dbReference type="PROSITE" id="PS50110">
    <property type="entry name" value="RESPONSE_REGULATORY"/>
    <property type="match status" value="1"/>
</dbReference>
<proteinExistence type="predicted"/>
<dbReference type="Gene3D" id="3.40.50.2300">
    <property type="match status" value="1"/>
</dbReference>
<dbReference type="PANTHER" id="PTHR45339">
    <property type="entry name" value="HYBRID SIGNAL TRANSDUCTION HISTIDINE KINASE J"/>
    <property type="match status" value="1"/>
</dbReference>
<comment type="caution">
    <text evidence="8">The sequence shown here is derived from an EMBL/GenBank/DDBJ whole genome shotgun (WGS) entry which is preliminary data.</text>
</comment>
<dbReference type="InterPro" id="IPR036890">
    <property type="entry name" value="HATPase_C_sf"/>
</dbReference>
<gene>
    <name evidence="8" type="ORF">LY01_00856</name>
</gene>
<dbReference type="SUPFAM" id="SSF47384">
    <property type="entry name" value="Homodimeric domain of signal transducing histidine kinase"/>
    <property type="match status" value="1"/>
</dbReference>
<dbReference type="InterPro" id="IPR005467">
    <property type="entry name" value="His_kinase_dom"/>
</dbReference>
<dbReference type="Gene3D" id="1.10.287.130">
    <property type="match status" value="1"/>
</dbReference>
<dbReference type="InterPro" id="IPR011990">
    <property type="entry name" value="TPR-like_helical_dom_sf"/>
</dbReference>
<dbReference type="InterPro" id="IPR004358">
    <property type="entry name" value="Sig_transdc_His_kin-like_C"/>
</dbReference>
<dbReference type="EMBL" id="PTJE01000001">
    <property type="protein sequence ID" value="PPK97029.1"/>
    <property type="molecule type" value="Genomic_DNA"/>
</dbReference>
<evidence type="ECO:0000256" key="1">
    <source>
        <dbReference type="ARBA" id="ARBA00000085"/>
    </source>
</evidence>
<dbReference type="SUPFAM" id="SSF55874">
    <property type="entry name" value="ATPase domain of HSP90 chaperone/DNA topoisomerase II/histidine kinase"/>
    <property type="match status" value="1"/>
</dbReference>